<feature type="compositionally biased region" description="Polar residues" evidence="1">
    <location>
        <begin position="76"/>
        <end position="85"/>
    </location>
</feature>
<protein>
    <submittedName>
        <fullName evidence="2">Uncharacterized protein</fullName>
    </submittedName>
</protein>
<evidence type="ECO:0000313" key="3">
    <source>
        <dbReference type="Proteomes" id="UP000314294"/>
    </source>
</evidence>
<name>A0A4Z2ENV6_9TELE</name>
<evidence type="ECO:0000256" key="1">
    <source>
        <dbReference type="SAM" id="MobiDB-lite"/>
    </source>
</evidence>
<dbReference type="Proteomes" id="UP000314294">
    <property type="component" value="Unassembled WGS sequence"/>
</dbReference>
<feature type="region of interest" description="Disordered" evidence="1">
    <location>
        <begin position="40"/>
        <end position="85"/>
    </location>
</feature>
<evidence type="ECO:0000313" key="2">
    <source>
        <dbReference type="EMBL" id="TNN30241.1"/>
    </source>
</evidence>
<proteinExistence type="predicted"/>
<dbReference type="AlphaFoldDB" id="A0A4Z2ENV6"/>
<keyword evidence="3" id="KW-1185">Reference proteome</keyword>
<accession>A0A4Z2ENV6</accession>
<comment type="caution">
    <text evidence="2">The sequence shown here is derived from an EMBL/GenBank/DDBJ whole genome shotgun (WGS) entry which is preliminary data.</text>
</comment>
<gene>
    <name evidence="2" type="ORF">EYF80_059608</name>
</gene>
<sequence length="85" mass="9426">MSTCKLRSHEPGAHRPWDVGCHGYSLPWQRRLADVSVGADVEKQVTEPPVNKIKPVSSRRNKTSSESPAYDYRESCVSSDSQPGV</sequence>
<dbReference type="EMBL" id="SRLO01004713">
    <property type="protein sequence ID" value="TNN30241.1"/>
    <property type="molecule type" value="Genomic_DNA"/>
</dbReference>
<reference evidence="2 3" key="1">
    <citation type="submission" date="2019-03" db="EMBL/GenBank/DDBJ databases">
        <title>First draft genome of Liparis tanakae, snailfish: a comprehensive survey of snailfish specific genes.</title>
        <authorList>
            <person name="Kim W."/>
            <person name="Song I."/>
            <person name="Jeong J.-H."/>
            <person name="Kim D."/>
            <person name="Kim S."/>
            <person name="Ryu S."/>
            <person name="Song J.Y."/>
            <person name="Lee S.K."/>
        </authorList>
    </citation>
    <scope>NUCLEOTIDE SEQUENCE [LARGE SCALE GENOMIC DNA]</scope>
    <source>
        <tissue evidence="2">Muscle</tissue>
    </source>
</reference>
<organism evidence="2 3">
    <name type="scientific">Liparis tanakae</name>
    <name type="common">Tanaka's snailfish</name>
    <dbReference type="NCBI Taxonomy" id="230148"/>
    <lineage>
        <taxon>Eukaryota</taxon>
        <taxon>Metazoa</taxon>
        <taxon>Chordata</taxon>
        <taxon>Craniata</taxon>
        <taxon>Vertebrata</taxon>
        <taxon>Euteleostomi</taxon>
        <taxon>Actinopterygii</taxon>
        <taxon>Neopterygii</taxon>
        <taxon>Teleostei</taxon>
        <taxon>Neoteleostei</taxon>
        <taxon>Acanthomorphata</taxon>
        <taxon>Eupercaria</taxon>
        <taxon>Perciformes</taxon>
        <taxon>Cottioidei</taxon>
        <taxon>Cottales</taxon>
        <taxon>Liparidae</taxon>
        <taxon>Liparis</taxon>
    </lineage>
</organism>